<dbReference type="EMBL" id="FOUY01000020">
    <property type="protein sequence ID" value="SFN72857.1"/>
    <property type="molecule type" value="Genomic_DNA"/>
</dbReference>
<dbReference type="Proteomes" id="UP000199614">
    <property type="component" value="Unassembled WGS sequence"/>
</dbReference>
<protein>
    <recommendedName>
        <fullName evidence="3">SnoaL-like domain-containing protein</fullName>
    </recommendedName>
</protein>
<sequence length="121" mass="12960">MVIDDYLARLDGPSPLSGLELVEPDIEFLLALPAGELAGSGHDDLADYISGRPDVGRRHNVLRRSVDGDLEMVYGVITEGDGRGTGGFVSVGLVSENGRLARYQAFFHPSFTMYPLPGVPA</sequence>
<proteinExistence type="predicted"/>
<keyword evidence="2" id="KW-1185">Reference proteome</keyword>
<dbReference type="STRING" id="260086.SAMN05216207_102046"/>
<dbReference type="RefSeq" id="WP_093346063.1">
    <property type="nucleotide sequence ID" value="NZ_FOUY01000020.1"/>
</dbReference>
<reference evidence="1 2" key="1">
    <citation type="submission" date="2016-10" db="EMBL/GenBank/DDBJ databases">
        <authorList>
            <person name="de Groot N.N."/>
        </authorList>
    </citation>
    <scope>NUCLEOTIDE SEQUENCE [LARGE SCALE GENOMIC DNA]</scope>
    <source>
        <strain evidence="1 2">CGMCC 4.1877</strain>
    </source>
</reference>
<evidence type="ECO:0000313" key="1">
    <source>
        <dbReference type="EMBL" id="SFN72857.1"/>
    </source>
</evidence>
<dbReference type="OrthoDB" id="3631528at2"/>
<evidence type="ECO:0008006" key="3">
    <source>
        <dbReference type="Google" id="ProtNLM"/>
    </source>
</evidence>
<accession>A0A1I5BDX5</accession>
<dbReference type="AlphaFoldDB" id="A0A1I5BDX5"/>
<name>A0A1I5BDX5_PSUAM</name>
<gene>
    <name evidence="1" type="ORF">SAMN05216207_102046</name>
</gene>
<organism evidence="1 2">
    <name type="scientific">Pseudonocardia ammonioxydans</name>
    <dbReference type="NCBI Taxonomy" id="260086"/>
    <lineage>
        <taxon>Bacteria</taxon>
        <taxon>Bacillati</taxon>
        <taxon>Actinomycetota</taxon>
        <taxon>Actinomycetes</taxon>
        <taxon>Pseudonocardiales</taxon>
        <taxon>Pseudonocardiaceae</taxon>
        <taxon>Pseudonocardia</taxon>
    </lineage>
</organism>
<evidence type="ECO:0000313" key="2">
    <source>
        <dbReference type="Proteomes" id="UP000199614"/>
    </source>
</evidence>